<proteinExistence type="predicted"/>
<feature type="region of interest" description="Disordered" evidence="1">
    <location>
        <begin position="152"/>
        <end position="171"/>
    </location>
</feature>
<evidence type="ECO:0000313" key="2">
    <source>
        <dbReference type="EMBL" id="QKE62062.1"/>
    </source>
</evidence>
<feature type="compositionally biased region" description="Basic and acidic residues" evidence="1">
    <location>
        <begin position="152"/>
        <end position="169"/>
    </location>
</feature>
<dbReference type="EMBL" id="CP053697">
    <property type="protein sequence ID" value="QKE62062.1"/>
    <property type="molecule type" value="Genomic_DNA"/>
</dbReference>
<accession>A0A6M8FD57</accession>
<keyword evidence="3" id="KW-1185">Reference proteome</keyword>
<sequence length="216" mass="23570">MAKSYPPYMNATGLVSKVLEKIKLAATPDRFTQDYLATELGFSGGSAKAFIPLAKKIGFLASDGSPTDLYKQFRNTNKAISKAAMAEAIRKGYSDIYSRNEYAHSLSKSDLEGLIVEMTGSEKGNKTVQAVIGTFEALKGFADFKVSTSDIVHEKPPEDKEIESHERPKTNGSLGVADEFGLSLSYTINLVLPKTDDVAVFNAIFKSLRENLLKKS</sequence>
<protein>
    <submittedName>
        <fullName evidence="2">DUF5343 domain-containing protein</fullName>
    </submittedName>
</protein>
<dbReference type="KEGG" id="pcam:HNE05_01310"/>
<dbReference type="Proteomes" id="UP000501379">
    <property type="component" value="Chromosome"/>
</dbReference>
<organism evidence="2 3">
    <name type="scientific">Aquipseudomonas campi</name>
    <dbReference type="NCBI Taxonomy" id="2731681"/>
    <lineage>
        <taxon>Bacteria</taxon>
        <taxon>Pseudomonadati</taxon>
        <taxon>Pseudomonadota</taxon>
        <taxon>Gammaproteobacteria</taxon>
        <taxon>Pseudomonadales</taxon>
        <taxon>Pseudomonadaceae</taxon>
        <taxon>Aquipseudomonas</taxon>
    </lineage>
</organism>
<reference evidence="2" key="1">
    <citation type="submission" date="2020-07" db="EMBL/GenBank/DDBJ databases">
        <title>Nitrate ammonifying Pseudomonas campi sp. nov. isolated from German agricultural grassland.</title>
        <authorList>
            <person name="Timsy T."/>
            <person name="Ulrich A."/>
            <person name="Spanner T."/>
            <person name="Foesel B."/>
            <person name="Kolb S."/>
            <person name="Horn M.A."/>
            <person name="Behrendt U."/>
        </authorList>
    </citation>
    <scope>NUCLEOTIDE SEQUENCE</scope>
    <source>
        <strain evidence="2">S1-A32-2</strain>
    </source>
</reference>
<dbReference type="RefSeq" id="WP_173203465.1">
    <property type="nucleotide sequence ID" value="NZ_CP053697.2"/>
</dbReference>
<name>A0A6M8FD57_9GAMM</name>
<gene>
    <name evidence="2" type="ORF">HNE05_01310</name>
</gene>
<dbReference type="InterPro" id="IPR035235">
    <property type="entry name" value="DUF5343"/>
</dbReference>
<dbReference type="AlphaFoldDB" id="A0A6M8FD57"/>
<evidence type="ECO:0000313" key="3">
    <source>
        <dbReference type="Proteomes" id="UP000501379"/>
    </source>
</evidence>
<evidence type="ECO:0000256" key="1">
    <source>
        <dbReference type="SAM" id="MobiDB-lite"/>
    </source>
</evidence>
<dbReference type="Pfam" id="PF17278">
    <property type="entry name" value="DUF5343"/>
    <property type="match status" value="1"/>
</dbReference>